<name>A0A4R5VPD0_9BACI</name>
<accession>A0A4R5VPD0</accession>
<evidence type="ECO:0000313" key="1">
    <source>
        <dbReference type="EMBL" id="MDQ6599425.1"/>
    </source>
</evidence>
<evidence type="ECO:0000313" key="4">
    <source>
        <dbReference type="Proteomes" id="UP001178888"/>
    </source>
</evidence>
<dbReference type="InterPro" id="IPR014913">
    <property type="entry name" value="YppE-like"/>
</dbReference>
<proteinExistence type="predicted"/>
<dbReference type="Proteomes" id="UP001178888">
    <property type="component" value="Unassembled WGS sequence"/>
</dbReference>
<evidence type="ECO:0000313" key="2">
    <source>
        <dbReference type="EMBL" id="TDK60299.1"/>
    </source>
</evidence>
<dbReference type="Gene3D" id="1.20.120.440">
    <property type="entry name" value="YppE-like"/>
    <property type="match status" value="1"/>
</dbReference>
<evidence type="ECO:0000313" key="3">
    <source>
        <dbReference type="Proteomes" id="UP000295132"/>
    </source>
</evidence>
<protein>
    <submittedName>
        <fullName evidence="2">DUF1798 family protein</fullName>
    </submittedName>
</protein>
<dbReference type="SUPFAM" id="SSF140415">
    <property type="entry name" value="YppE-like"/>
    <property type="match status" value="1"/>
</dbReference>
<comment type="caution">
    <text evidence="2">The sequence shown here is derived from an EMBL/GenBank/DDBJ whole genome shotgun (WGS) entry which is preliminary data.</text>
</comment>
<dbReference type="Pfam" id="PF08807">
    <property type="entry name" value="DUF1798"/>
    <property type="match status" value="1"/>
</dbReference>
<reference evidence="1" key="2">
    <citation type="submission" date="2023-08" db="EMBL/GenBank/DDBJ databases">
        <title>Nitrogen cycling bacteria in agricultural field soils.</title>
        <authorList>
            <person name="Jang J."/>
        </authorList>
    </citation>
    <scope>NUCLEOTIDE SEQUENCE</scope>
    <source>
        <strain evidence="1">PS3-36</strain>
    </source>
</reference>
<dbReference type="InterPro" id="IPR023351">
    <property type="entry name" value="YppE-like_sf"/>
</dbReference>
<sequence>MEERHKELTQKLLQNNQLFLKYYQEVRETGIKQDFHQVIKPFVDEVKMETDEWKELMKKWLRENSRKHIYEKQIDLIAEHISDLSIQAFFPETSRTRFTNTNRTVEYFLTSLLMELKK</sequence>
<dbReference type="RefSeq" id="WP_133335965.1">
    <property type="nucleotide sequence ID" value="NZ_JAVGVR010000001.1"/>
</dbReference>
<reference evidence="2 3" key="1">
    <citation type="submission" date="2019-03" db="EMBL/GenBank/DDBJ databases">
        <title>Bacillus niacini sp. nov. a Nicotinate-Metabolizing Mesophile Isolated from Soil.</title>
        <authorList>
            <person name="Zhang G."/>
        </authorList>
    </citation>
    <scope>NUCLEOTIDE SEQUENCE [LARGE SCALE GENOMIC DNA]</scope>
    <source>
        <strain evidence="2 3">WN066</strain>
    </source>
</reference>
<dbReference type="EMBL" id="SMYO01000007">
    <property type="protein sequence ID" value="TDK60299.1"/>
    <property type="molecule type" value="Genomic_DNA"/>
</dbReference>
<organism evidence="2 3">
    <name type="scientific">Bacillus salipaludis</name>
    <dbReference type="NCBI Taxonomy" id="2547811"/>
    <lineage>
        <taxon>Bacteria</taxon>
        <taxon>Bacillati</taxon>
        <taxon>Bacillota</taxon>
        <taxon>Bacilli</taxon>
        <taxon>Bacillales</taxon>
        <taxon>Bacillaceae</taxon>
        <taxon>Bacillus</taxon>
    </lineage>
</organism>
<dbReference type="AlphaFoldDB" id="A0A4R5VPD0"/>
<keyword evidence="4" id="KW-1185">Reference proteome</keyword>
<gene>
    <name evidence="2" type="ORF">E2K98_16465</name>
    <name evidence="1" type="ORF">RCG21_24325</name>
</gene>
<dbReference type="Proteomes" id="UP000295132">
    <property type="component" value="Unassembled WGS sequence"/>
</dbReference>
<dbReference type="EMBL" id="JAVGVR010000001">
    <property type="protein sequence ID" value="MDQ6599425.1"/>
    <property type="molecule type" value="Genomic_DNA"/>
</dbReference>